<dbReference type="OrthoDB" id="2160638at2759"/>
<dbReference type="GO" id="GO:0006680">
    <property type="term" value="P:glucosylceramide catabolic process"/>
    <property type="evidence" value="ECO:0007669"/>
    <property type="project" value="TreeGrafter"/>
</dbReference>
<dbReference type="InterPro" id="IPR033453">
    <property type="entry name" value="Glyco_hydro_30_TIM-barrel"/>
</dbReference>
<keyword evidence="5" id="KW-1185">Reference proteome</keyword>
<keyword evidence="3" id="KW-0746">Sphingolipid metabolism</keyword>
<dbReference type="PANTHER" id="PTHR11069">
    <property type="entry name" value="GLUCOSYLCERAMIDASE"/>
    <property type="match status" value="1"/>
</dbReference>
<dbReference type="RefSeq" id="XP_013925461.1">
    <property type="nucleotide sequence ID" value="XM_014069986.1"/>
</dbReference>
<evidence type="ECO:0000313" key="5">
    <source>
        <dbReference type="Proteomes" id="UP000504617"/>
    </source>
</evidence>
<dbReference type="InterPro" id="IPR013780">
    <property type="entry name" value="Glyco_hydro_b"/>
</dbReference>
<keyword evidence="3" id="KW-0443">Lipid metabolism</keyword>
<dbReference type="PANTHER" id="PTHR11069:SF23">
    <property type="entry name" value="LYSOSOMAL ACID GLUCOSYLCERAMIDASE"/>
    <property type="match status" value="1"/>
</dbReference>
<dbReference type="KEGG" id="tsr:106551828"/>
<keyword evidence="3" id="KW-0326">Glycosidase</keyword>
<organism evidence="5 6">
    <name type="scientific">Thamnophis sirtalis</name>
    <dbReference type="NCBI Taxonomy" id="35019"/>
    <lineage>
        <taxon>Eukaryota</taxon>
        <taxon>Metazoa</taxon>
        <taxon>Chordata</taxon>
        <taxon>Craniata</taxon>
        <taxon>Vertebrata</taxon>
        <taxon>Euteleostomi</taxon>
        <taxon>Lepidosauria</taxon>
        <taxon>Squamata</taxon>
        <taxon>Bifurcata</taxon>
        <taxon>Unidentata</taxon>
        <taxon>Episquamata</taxon>
        <taxon>Toxicofera</taxon>
        <taxon>Serpentes</taxon>
        <taxon>Colubroidea</taxon>
        <taxon>Colubridae</taxon>
        <taxon>Natricinae</taxon>
        <taxon>Thamnophis</taxon>
    </lineage>
</organism>
<evidence type="ECO:0000256" key="2">
    <source>
        <dbReference type="ARBA" id="ARBA00022801"/>
    </source>
</evidence>
<sequence>MVEAGARQPCSPKLLGENAMVCVCNATYCDTVDPLSLPEVGNFVKYTTSKEGQRLERSEGQIGNASSRTSGGIFYTYDPSVQHQYVKGFGGALTDSAAINILRLSYGAQNHLLRSYFSDEGEEIGNDRLVKSSSSGKASTLRLLF</sequence>
<reference evidence="6" key="1">
    <citation type="submission" date="2025-08" db="UniProtKB">
        <authorList>
            <consortium name="RefSeq"/>
        </authorList>
    </citation>
    <scope>IDENTIFICATION</scope>
    <source>
        <tissue evidence="6">Skeletal muscle</tissue>
    </source>
</reference>
<feature type="domain" description="Glycosyl hydrolase family 30 TIM-barrel" evidence="4">
    <location>
        <begin position="86"/>
        <end position="127"/>
    </location>
</feature>
<keyword evidence="1" id="KW-0732">Signal</keyword>
<dbReference type="Proteomes" id="UP000504617">
    <property type="component" value="Unplaced"/>
</dbReference>
<dbReference type="GeneID" id="106551828"/>
<proteinExistence type="inferred from homology"/>
<dbReference type="PRINTS" id="PR00843">
    <property type="entry name" value="GLHYDRLASE30"/>
</dbReference>
<dbReference type="InterPro" id="IPR001139">
    <property type="entry name" value="Glyco_hydro_30"/>
</dbReference>
<gene>
    <name evidence="6" type="primary">LOC106551828</name>
</gene>
<dbReference type="GO" id="GO:0016020">
    <property type="term" value="C:membrane"/>
    <property type="evidence" value="ECO:0007669"/>
    <property type="project" value="GOC"/>
</dbReference>
<comment type="similarity">
    <text evidence="3">Belongs to the glycosyl hydrolase 30 family.</text>
</comment>
<evidence type="ECO:0000256" key="1">
    <source>
        <dbReference type="ARBA" id="ARBA00022729"/>
    </source>
</evidence>
<evidence type="ECO:0000313" key="6">
    <source>
        <dbReference type="RefSeq" id="XP_013925461.1"/>
    </source>
</evidence>
<keyword evidence="2 3" id="KW-0378">Hydrolase</keyword>
<accession>A0A6I9YMU8</accession>
<evidence type="ECO:0000259" key="4">
    <source>
        <dbReference type="Pfam" id="PF02055"/>
    </source>
</evidence>
<name>A0A6I9YMU8_9SAUR</name>
<comment type="catalytic activity">
    <reaction evidence="3">
        <text>a beta-D-glucosyl-(1&lt;-&gt;1')-N-acylsphing-4-enine + H2O = an N-acylsphing-4-enine + D-glucose</text>
        <dbReference type="Rhea" id="RHEA:13269"/>
        <dbReference type="ChEBI" id="CHEBI:4167"/>
        <dbReference type="ChEBI" id="CHEBI:15377"/>
        <dbReference type="ChEBI" id="CHEBI:22801"/>
        <dbReference type="ChEBI" id="CHEBI:52639"/>
        <dbReference type="EC" id="3.2.1.45"/>
    </reaction>
</comment>
<dbReference type="AlphaFoldDB" id="A0A6I9YMU8"/>
<dbReference type="Pfam" id="PF02055">
    <property type="entry name" value="Glyco_hydro_30"/>
    <property type="match status" value="1"/>
</dbReference>
<protein>
    <recommendedName>
        <fullName evidence="3">Glucosylceramidase</fullName>
        <ecNumber evidence="3">3.2.1.45</ecNumber>
    </recommendedName>
</protein>
<dbReference type="GO" id="GO:0004348">
    <property type="term" value="F:glucosylceramidase activity"/>
    <property type="evidence" value="ECO:0007669"/>
    <property type="project" value="UniProtKB-EC"/>
</dbReference>
<dbReference type="EC" id="3.2.1.45" evidence="3"/>
<dbReference type="SUPFAM" id="SSF51011">
    <property type="entry name" value="Glycosyl hydrolase domain"/>
    <property type="match status" value="1"/>
</dbReference>
<dbReference type="Gene3D" id="2.60.40.1180">
    <property type="entry name" value="Golgi alpha-mannosidase II"/>
    <property type="match status" value="1"/>
</dbReference>
<evidence type="ECO:0000256" key="3">
    <source>
        <dbReference type="RuleBase" id="RU361188"/>
    </source>
</evidence>